<keyword evidence="3" id="KW-0143">Chaperone</keyword>
<sequence>MPKLSGLQRDVLSLYRNCLRAARKKPEASGARRWRRNRMQEFEKNMSIGKRDFGAIEYMLRKGHRQLEIYEDPGIRDIHR</sequence>
<gene>
    <name evidence="6" type="ORF">IWZ03DRAFT_316775</name>
</gene>
<dbReference type="PANTHER" id="PTHR13675:SF1">
    <property type="entry name" value="SUCCINATE DEHYDROGENASE ASSEMBLY FACTOR 1, MITOCHONDRIAL"/>
    <property type="match status" value="1"/>
</dbReference>
<reference evidence="6 7" key="1">
    <citation type="submission" date="2024-04" db="EMBL/GenBank/DDBJ databases">
        <title>Phyllosticta paracitricarpa is synonymous to the EU quarantine fungus P. citricarpa based on phylogenomic analyses.</title>
        <authorList>
            <consortium name="Lawrence Berkeley National Laboratory"/>
            <person name="Van Ingen-Buijs V.A."/>
            <person name="Van Westerhoven A.C."/>
            <person name="Haridas S."/>
            <person name="Skiadas P."/>
            <person name="Martin F."/>
            <person name="Groenewald J.Z."/>
            <person name="Crous P.W."/>
            <person name="Seidl M.F."/>
        </authorList>
    </citation>
    <scope>NUCLEOTIDE SEQUENCE [LARGE SCALE GENOMIC DNA]</scope>
    <source>
        <strain evidence="6 7">CBS 123371</strain>
    </source>
</reference>
<dbReference type="EMBL" id="JBBPHU010000011">
    <property type="protein sequence ID" value="KAK7512270.1"/>
    <property type="molecule type" value="Genomic_DNA"/>
</dbReference>
<proteinExistence type="inferred from homology"/>
<evidence type="ECO:0000259" key="5">
    <source>
        <dbReference type="Pfam" id="PF05347"/>
    </source>
</evidence>
<dbReference type="CDD" id="cd20268">
    <property type="entry name" value="Complex1_LYR_SDHAF1_LYRM8"/>
    <property type="match status" value="1"/>
</dbReference>
<evidence type="ECO:0000313" key="7">
    <source>
        <dbReference type="Proteomes" id="UP001363622"/>
    </source>
</evidence>
<comment type="caution">
    <text evidence="6">The sequence shown here is derived from an EMBL/GenBank/DDBJ whole genome shotgun (WGS) entry which is preliminary data.</text>
</comment>
<keyword evidence="7" id="KW-1185">Reference proteome</keyword>
<name>A0ABR1KGC9_9PEZI</name>
<comment type="similarity">
    <text evidence="4">Belongs to the complex I LYR family. SDHAF1 subfamily.</text>
</comment>
<comment type="subcellular location">
    <subcellularLocation>
        <location evidence="1">Mitochondrion matrix</location>
    </subcellularLocation>
</comment>
<accession>A0ABR1KGC9</accession>
<evidence type="ECO:0000313" key="6">
    <source>
        <dbReference type="EMBL" id="KAK7512270.1"/>
    </source>
</evidence>
<dbReference type="InterPro" id="IPR008011">
    <property type="entry name" value="Complex1_LYR_dom"/>
</dbReference>
<dbReference type="Proteomes" id="UP001363622">
    <property type="component" value="Unassembled WGS sequence"/>
</dbReference>
<dbReference type="InterPro" id="IPR045295">
    <property type="entry name" value="Complex1_LYR_SDHAF1_LYRM8"/>
</dbReference>
<organism evidence="6 7">
    <name type="scientific">Phyllosticta citriasiana</name>
    <dbReference type="NCBI Taxonomy" id="595635"/>
    <lineage>
        <taxon>Eukaryota</taxon>
        <taxon>Fungi</taxon>
        <taxon>Dikarya</taxon>
        <taxon>Ascomycota</taxon>
        <taxon>Pezizomycotina</taxon>
        <taxon>Dothideomycetes</taxon>
        <taxon>Dothideomycetes incertae sedis</taxon>
        <taxon>Botryosphaeriales</taxon>
        <taxon>Phyllostictaceae</taxon>
        <taxon>Phyllosticta</taxon>
    </lineage>
</organism>
<protein>
    <recommendedName>
        <fullName evidence="5">Complex 1 LYR protein domain-containing protein</fullName>
    </recommendedName>
</protein>
<evidence type="ECO:0000256" key="2">
    <source>
        <dbReference type="ARBA" id="ARBA00023128"/>
    </source>
</evidence>
<dbReference type="PANTHER" id="PTHR13675">
    <property type="entry name" value="LYR MOTIF-CONTAINING PROTEIN 2"/>
    <property type="match status" value="1"/>
</dbReference>
<evidence type="ECO:0000256" key="4">
    <source>
        <dbReference type="ARBA" id="ARBA00025715"/>
    </source>
</evidence>
<evidence type="ECO:0000256" key="3">
    <source>
        <dbReference type="ARBA" id="ARBA00023186"/>
    </source>
</evidence>
<evidence type="ECO:0000256" key="1">
    <source>
        <dbReference type="ARBA" id="ARBA00004305"/>
    </source>
</evidence>
<feature type="domain" description="Complex 1 LYR protein" evidence="5">
    <location>
        <begin position="9"/>
        <end position="68"/>
    </location>
</feature>
<keyword evidence="2" id="KW-0496">Mitochondrion</keyword>
<dbReference type="Pfam" id="PF05347">
    <property type="entry name" value="Complex1_LYR"/>
    <property type="match status" value="1"/>
</dbReference>